<evidence type="ECO:0000256" key="4">
    <source>
        <dbReference type="ARBA" id="ARBA00022833"/>
    </source>
</evidence>
<evidence type="ECO:0000313" key="6">
    <source>
        <dbReference type="EMBL" id="KZE78101.1"/>
    </source>
</evidence>
<dbReference type="Proteomes" id="UP000076630">
    <property type="component" value="Unassembled WGS sequence"/>
</dbReference>
<comment type="caution">
    <text evidence="6">The sequence shown here is derived from an EMBL/GenBank/DDBJ whole genome shotgun (WGS) entry which is preliminary data.</text>
</comment>
<evidence type="ECO:0000256" key="2">
    <source>
        <dbReference type="ARBA" id="ARBA00022723"/>
    </source>
</evidence>
<dbReference type="Gene3D" id="1.20.120.450">
    <property type="entry name" value="dinb family like domain"/>
    <property type="match status" value="1"/>
</dbReference>
<dbReference type="InterPro" id="IPR024775">
    <property type="entry name" value="DinB-like"/>
</dbReference>
<dbReference type="GO" id="GO:0046872">
    <property type="term" value="F:metal ion binding"/>
    <property type="evidence" value="ECO:0007669"/>
    <property type="project" value="UniProtKB-KW"/>
</dbReference>
<dbReference type="InterPro" id="IPR023774">
    <property type="entry name" value="Put_metal_dep_hydrolase_YfiT"/>
</dbReference>
<keyword evidence="4" id="KW-0862">Zinc</keyword>
<dbReference type="InterPro" id="IPR034660">
    <property type="entry name" value="DinB/YfiT-like"/>
</dbReference>
<dbReference type="HAMAP" id="MF_01256">
    <property type="entry name" value="YfiT_hydrol"/>
    <property type="match status" value="1"/>
</dbReference>
<dbReference type="RefSeq" id="WP_038987439.1">
    <property type="nucleotide sequence ID" value="NZ_JACAJW010000040.1"/>
</dbReference>
<gene>
    <name evidence="6" type="ORF">AV926_13765</name>
</gene>
<dbReference type="OrthoDB" id="9796039at2"/>
<dbReference type="AlphaFoldDB" id="A0A163XLX3"/>
<evidence type="ECO:0000256" key="1">
    <source>
        <dbReference type="ARBA" id="ARBA00022490"/>
    </source>
</evidence>
<evidence type="ECO:0000259" key="5">
    <source>
        <dbReference type="Pfam" id="PF12867"/>
    </source>
</evidence>
<dbReference type="SUPFAM" id="SSF109854">
    <property type="entry name" value="DinB/YfiT-like putative metalloenzymes"/>
    <property type="match status" value="1"/>
</dbReference>
<keyword evidence="2" id="KW-0479">Metal-binding</keyword>
<protein>
    <submittedName>
        <fullName evidence="6">Metal-dependent hydrolase</fullName>
    </submittedName>
</protein>
<dbReference type="EMBL" id="LQNU01000066">
    <property type="protein sequence ID" value="KZE78101.1"/>
    <property type="molecule type" value="Genomic_DNA"/>
</dbReference>
<sequence>MIENIELLKYPIGEFVMPEVITDNQLTEWIKTIEEFPKQIKQEVEGLSDKDLEKRYRPGGWTIRQVVHHCADSHMNSLTRFKLALTEEQPIIKPYAEHLWAELADSKLPIESSLAILDGLHYRWAILLKSLSNTELDRTFIHPANHEIVSLRVNIGIYVWHCNHHLNHIINAKQYNYYE</sequence>
<proteinExistence type="inferred from homology"/>
<name>A0A163XLX3_9FLAO</name>
<dbReference type="Pfam" id="PF12867">
    <property type="entry name" value="DinB_2"/>
    <property type="match status" value="1"/>
</dbReference>
<accession>A0A163XLX3</accession>
<keyword evidence="7" id="KW-1185">Reference proteome</keyword>
<organism evidence="6 7">
    <name type="scientific">Myroides marinus</name>
    <dbReference type="NCBI Taxonomy" id="703342"/>
    <lineage>
        <taxon>Bacteria</taxon>
        <taxon>Pseudomonadati</taxon>
        <taxon>Bacteroidota</taxon>
        <taxon>Flavobacteriia</taxon>
        <taxon>Flavobacteriales</taxon>
        <taxon>Flavobacteriaceae</taxon>
        <taxon>Myroides</taxon>
    </lineage>
</organism>
<keyword evidence="3 6" id="KW-0378">Hydrolase</keyword>
<reference evidence="6 7" key="1">
    <citation type="submission" date="2016-01" db="EMBL/GenBank/DDBJ databases">
        <title>Whole genome sequencing of Myroides marinus L41.</title>
        <authorList>
            <person name="Hong K.W."/>
        </authorList>
    </citation>
    <scope>NUCLEOTIDE SEQUENCE [LARGE SCALE GENOMIC DNA]</scope>
    <source>
        <strain evidence="6 7">L41</strain>
    </source>
</reference>
<dbReference type="GO" id="GO:0016787">
    <property type="term" value="F:hydrolase activity"/>
    <property type="evidence" value="ECO:0007669"/>
    <property type="project" value="UniProtKB-KW"/>
</dbReference>
<dbReference type="NCBIfam" id="NF009807">
    <property type="entry name" value="PRK13291.1"/>
    <property type="match status" value="1"/>
</dbReference>
<evidence type="ECO:0000256" key="3">
    <source>
        <dbReference type="ARBA" id="ARBA00022801"/>
    </source>
</evidence>
<feature type="domain" description="DinB-like" evidence="5">
    <location>
        <begin position="37"/>
        <end position="169"/>
    </location>
</feature>
<evidence type="ECO:0000313" key="7">
    <source>
        <dbReference type="Proteomes" id="UP000076630"/>
    </source>
</evidence>
<keyword evidence="1" id="KW-0963">Cytoplasm</keyword>